<reference evidence="2" key="1">
    <citation type="submission" date="2016-12" db="EMBL/GenBank/DDBJ databases">
        <authorList>
            <person name="Brunel B."/>
        </authorList>
    </citation>
    <scope>NUCLEOTIDE SEQUENCE [LARGE SCALE GENOMIC DNA]</scope>
</reference>
<dbReference type="AlphaFoldDB" id="A0A2P9AF08"/>
<gene>
    <name evidence="1" type="ORF">BQ8482_111628</name>
</gene>
<evidence type="ECO:0000313" key="2">
    <source>
        <dbReference type="Proteomes" id="UP000245698"/>
    </source>
</evidence>
<dbReference type="RefSeq" id="WP_123147124.1">
    <property type="nucleotide sequence ID" value="NZ_FUIG01000013.1"/>
</dbReference>
<proteinExistence type="predicted"/>
<organism evidence="1 2">
    <name type="scientific">Mesorhizobium delmotii</name>
    <dbReference type="NCBI Taxonomy" id="1631247"/>
    <lineage>
        <taxon>Bacteria</taxon>
        <taxon>Pseudomonadati</taxon>
        <taxon>Pseudomonadota</taxon>
        <taxon>Alphaproteobacteria</taxon>
        <taxon>Hyphomicrobiales</taxon>
        <taxon>Phyllobacteriaceae</taxon>
        <taxon>Mesorhizobium</taxon>
    </lineage>
</organism>
<evidence type="ECO:0000313" key="1">
    <source>
        <dbReference type="EMBL" id="SJM29698.1"/>
    </source>
</evidence>
<name>A0A2P9AF08_9HYPH</name>
<keyword evidence="2" id="KW-1185">Reference proteome</keyword>
<dbReference type="EMBL" id="FUIG01000013">
    <property type="protein sequence ID" value="SJM29698.1"/>
    <property type="molecule type" value="Genomic_DNA"/>
</dbReference>
<sequence length="84" mass="9399">MLCVNEVATTCRVYERVLNMEAREERSSKWSLHFGINKVSLQSSLKRAGRARSGRSFPNPGVLFVYAQDQLFTASATCRKTKGG</sequence>
<dbReference type="Proteomes" id="UP000245698">
    <property type="component" value="Unassembled WGS sequence"/>
</dbReference>
<protein>
    <submittedName>
        <fullName evidence="1">Uncharacterized protein</fullName>
    </submittedName>
</protein>
<accession>A0A2P9AF08</accession>